<keyword evidence="3" id="KW-0807">Transducer</keyword>
<evidence type="ECO:0000256" key="1">
    <source>
        <dbReference type="ARBA" id="ARBA00022481"/>
    </source>
</evidence>
<dbReference type="Proteomes" id="UP001056201">
    <property type="component" value="Chromosome 2"/>
</dbReference>
<keyword evidence="9" id="KW-1185">Reference proteome</keyword>
<gene>
    <name evidence="8" type="ORF">MW290_20700</name>
</gene>
<feature type="transmembrane region" description="Helical" evidence="5">
    <location>
        <begin position="187"/>
        <end position="210"/>
    </location>
</feature>
<evidence type="ECO:0000256" key="6">
    <source>
        <dbReference type="SAM" id="SignalP"/>
    </source>
</evidence>
<feature type="signal peptide" evidence="6">
    <location>
        <begin position="1"/>
        <end position="22"/>
    </location>
</feature>
<evidence type="ECO:0000313" key="8">
    <source>
        <dbReference type="EMBL" id="URI11368.1"/>
    </source>
</evidence>
<dbReference type="RefSeq" id="WP_250199564.1">
    <property type="nucleotide sequence ID" value="NZ_CP097636.1"/>
</dbReference>
<dbReference type="Gene3D" id="1.10.287.950">
    <property type="entry name" value="Methyl-accepting chemotaxis protein"/>
    <property type="match status" value="1"/>
</dbReference>
<evidence type="ECO:0000256" key="4">
    <source>
        <dbReference type="SAM" id="MobiDB-lite"/>
    </source>
</evidence>
<sequence length="523" mass="54719">MKIGTRLAAGFGLLLALLLAMAALSAREARVIYEALDYYTANVTPSLTAIKGWQDRIDEIRTLQAKHLLTESPAERANIESAWQAASERLRQGATDYERLLSSEEERQLWLEVMAQLQAATAAWEELHALSNQAVGDAAQGPAARRLFLGEAEQHYRMTARAIDAVWAYNTRMAEQLTTDGQHTYQLALKLIAGVSLLALLLGAGAALLITRSITLQMGGEPREVLQVAQAIAEGDLSVDFALPPGRSRSVVGAIRIMRDRLADLVGQVRHSSDSIATGSAHVAGGSADLSQRTEEQASNLQQTAAAVEQLSSTVRSNAETARQADQLAAQASAAAAQGGAVVGQMAATMQDIAAASQRIADIIGVIDGIAFQTNLLALNAAVEAARAGDHGRGFAVVAGEVRALAQRSAQAAKEIKSLIGDSVGRVEAGSRQAQAAGASMGDTVAQVRHVSELIAAISLATSEQSTGIGQVGHAVGQLDSVTQQNAALVEESAAAADSLKQQADRLTALVGTFKLRESASAG</sequence>
<protein>
    <submittedName>
        <fullName evidence="8">Methyl-accepting chemotaxis protein</fullName>
    </submittedName>
</protein>
<dbReference type="CDD" id="cd11386">
    <property type="entry name" value="MCP_signal"/>
    <property type="match status" value="1"/>
</dbReference>
<evidence type="ECO:0000259" key="7">
    <source>
        <dbReference type="PROSITE" id="PS50111"/>
    </source>
</evidence>
<evidence type="ECO:0000313" key="9">
    <source>
        <dbReference type="Proteomes" id="UP001056201"/>
    </source>
</evidence>
<dbReference type="Pfam" id="PF00015">
    <property type="entry name" value="MCPsignal"/>
    <property type="match status" value="1"/>
</dbReference>
<dbReference type="EMBL" id="CP097636">
    <property type="protein sequence ID" value="URI11368.1"/>
    <property type="molecule type" value="Genomic_DNA"/>
</dbReference>
<keyword evidence="5" id="KW-0812">Transmembrane</keyword>
<feature type="region of interest" description="Disordered" evidence="4">
    <location>
        <begin position="278"/>
        <end position="299"/>
    </location>
</feature>
<keyword evidence="5" id="KW-0472">Membrane</keyword>
<dbReference type="InterPro" id="IPR051310">
    <property type="entry name" value="MCP_chemotaxis"/>
</dbReference>
<dbReference type="PANTHER" id="PTHR43531">
    <property type="entry name" value="PROTEIN ICFG"/>
    <property type="match status" value="1"/>
</dbReference>
<keyword evidence="1" id="KW-0488">Methylation</keyword>
<keyword evidence="5" id="KW-1133">Transmembrane helix</keyword>
<dbReference type="InterPro" id="IPR024478">
    <property type="entry name" value="HlyB_4HB_MCP"/>
</dbReference>
<dbReference type="SUPFAM" id="SSF58104">
    <property type="entry name" value="Methyl-accepting chemotaxis protein (MCP) signaling domain"/>
    <property type="match status" value="1"/>
</dbReference>
<dbReference type="PRINTS" id="PR00260">
    <property type="entry name" value="CHEMTRNSDUCR"/>
</dbReference>
<dbReference type="InterPro" id="IPR004090">
    <property type="entry name" value="Chemotax_Me-accpt_rcpt"/>
</dbReference>
<reference evidence="8" key="1">
    <citation type="submission" date="2022-05" db="EMBL/GenBank/DDBJ databases">
        <title>An RpoN-dependent PEP-CTERM gene is involved in floc formation of an Aquincola tertiaricarbonis strain.</title>
        <authorList>
            <person name="Qiu D."/>
            <person name="Xia M."/>
        </authorList>
    </citation>
    <scope>NUCLEOTIDE SEQUENCE</scope>
    <source>
        <strain evidence="8">RN12</strain>
    </source>
</reference>
<dbReference type="SMART" id="SM00283">
    <property type="entry name" value="MA"/>
    <property type="match status" value="1"/>
</dbReference>
<dbReference type="PROSITE" id="PS50111">
    <property type="entry name" value="CHEMOTAXIS_TRANSDUC_2"/>
    <property type="match status" value="1"/>
</dbReference>
<evidence type="ECO:0000256" key="3">
    <source>
        <dbReference type="PROSITE-ProRule" id="PRU00284"/>
    </source>
</evidence>
<comment type="similarity">
    <text evidence="2">Belongs to the methyl-accepting chemotaxis (MCP) protein family.</text>
</comment>
<organism evidence="8 9">
    <name type="scientific">Aquincola tertiaricarbonis</name>
    <dbReference type="NCBI Taxonomy" id="391953"/>
    <lineage>
        <taxon>Bacteria</taxon>
        <taxon>Pseudomonadati</taxon>
        <taxon>Pseudomonadota</taxon>
        <taxon>Betaproteobacteria</taxon>
        <taxon>Burkholderiales</taxon>
        <taxon>Sphaerotilaceae</taxon>
        <taxon>Aquincola</taxon>
    </lineage>
</organism>
<dbReference type="InterPro" id="IPR004089">
    <property type="entry name" value="MCPsignal_dom"/>
</dbReference>
<dbReference type="Pfam" id="PF12729">
    <property type="entry name" value="4HB_MCP_1"/>
    <property type="match status" value="1"/>
</dbReference>
<accession>A0ABY4SEG1</accession>
<proteinExistence type="inferred from homology"/>
<keyword evidence="6" id="KW-0732">Signal</keyword>
<dbReference type="PANTHER" id="PTHR43531:SF14">
    <property type="entry name" value="METHYL-ACCEPTING CHEMOTAXIS PROTEIN I-RELATED"/>
    <property type="match status" value="1"/>
</dbReference>
<evidence type="ECO:0000256" key="5">
    <source>
        <dbReference type="SAM" id="Phobius"/>
    </source>
</evidence>
<name>A0ABY4SEG1_AQUTE</name>
<evidence type="ECO:0000256" key="2">
    <source>
        <dbReference type="ARBA" id="ARBA00029447"/>
    </source>
</evidence>
<feature type="domain" description="Methyl-accepting transducer" evidence="7">
    <location>
        <begin position="272"/>
        <end position="501"/>
    </location>
</feature>
<feature type="chain" id="PRO_5046132470" evidence="6">
    <location>
        <begin position="23"/>
        <end position="523"/>
    </location>
</feature>